<dbReference type="AlphaFoldDB" id="A0A433SJA6"/>
<dbReference type="SMART" id="SM00343">
    <property type="entry name" value="ZnF_C2HC"/>
    <property type="match status" value="1"/>
</dbReference>
<name>A0A433SJA6_ELYCH</name>
<keyword evidence="1" id="KW-0479">Metal-binding</keyword>
<evidence type="ECO:0000259" key="2">
    <source>
        <dbReference type="PROSITE" id="PS50158"/>
    </source>
</evidence>
<dbReference type="GO" id="GO:0003676">
    <property type="term" value="F:nucleic acid binding"/>
    <property type="evidence" value="ECO:0007669"/>
    <property type="project" value="InterPro"/>
</dbReference>
<organism evidence="3 4">
    <name type="scientific">Elysia chlorotica</name>
    <name type="common">Eastern emerald elysia</name>
    <name type="synonym">Sea slug</name>
    <dbReference type="NCBI Taxonomy" id="188477"/>
    <lineage>
        <taxon>Eukaryota</taxon>
        <taxon>Metazoa</taxon>
        <taxon>Spiralia</taxon>
        <taxon>Lophotrochozoa</taxon>
        <taxon>Mollusca</taxon>
        <taxon>Gastropoda</taxon>
        <taxon>Heterobranchia</taxon>
        <taxon>Euthyneura</taxon>
        <taxon>Panpulmonata</taxon>
        <taxon>Sacoglossa</taxon>
        <taxon>Placobranchoidea</taxon>
        <taxon>Plakobranchidae</taxon>
        <taxon>Elysia</taxon>
    </lineage>
</organism>
<keyword evidence="1" id="KW-0863">Zinc-finger</keyword>
<dbReference type="Proteomes" id="UP000271974">
    <property type="component" value="Unassembled WGS sequence"/>
</dbReference>
<comment type="caution">
    <text evidence="3">The sequence shown here is derived from an EMBL/GenBank/DDBJ whole genome shotgun (WGS) entry which is preliminary data.</text>
</comment>
<proteinExistence type="predicted"/>
<accession>A0A433SJA6</accession>
<dbReference type="Gene3D" id="4.10.60.10">
    <property type="entry name" value="Zinc finger, CCHC-type"/>
    <property type="match status" value="1"/>
</dbReference>
<keyword evidence="1" id="KW-0862">Zinc</keyword>
<dbReference type="OrthoDB" id="6149959at2759"/>
<sequence length="292" mass="33607">MEESNPEISYRDLMRKMKVRFGAEIRSETAYLRLQNAVQERGETLHEWADRLCDLARRAVTSGQGSSHILNVMVVMRFCLGCRDKRTGVKVYEQGPPENLGDAIKKLEWLQHIEEASKLGLAYPRNEEFRRDEEGHERREANLRVYQVAQETFRNNAREAESEKLKSYCGQAAKQVQIQAVGDCVTASQVWEERFGRLEKLVATSVEKLTSKVDQIADEMEGVKRELVEIRTSTEKNRAWLEELRRGRGTSILRSRSVSPRGCYKCGEMGHHIKECPQLDKCVSFKDDNPLN</sequence>
<feature type="domain" description="CCHC-type" evidence="2">
    <location>
        <begin position="263"/>
        <end position="278"/>
    </location>
</feature>
<dbReference type="InterPro" id="IPR036875">
    <property type="entry name" value="Znf_CCHC_sf"/>
</dbReference>
<reference evidence="3 4" key="1">
    <citation type="submission" date="2019-01" db="EMBL/GenBank/DDBJ databases">
        <title>A draft genome assembly of the solar-powered sea slug Elysia chlorotica.</title>
        <authorList>
            <person name="Cai H."/>
            <person name="Li Q."/>
            <person name="Fang X."/>
            <person name="Li J."/>
            <person name="Curtis N.E."/>
            <person name="Altenburger A."/>
            <person name="Shibata T."/>
            <person name="Feng M."/>
            <person name="Maeda T."/>
            <person name="Schwartz J.A."/>
            <person name="Shigenobu S."/>
            <person name="Lundholm N."/>
            <person name="Nishiyama T."/>
            <person name="Yang H."/>
            <person name="Hasebe M."/>
            <person name="Li S."/>
            <person name="Pierce S.K."/>
            <person name="Wang J."/>
        </authorList>
    </citation>
    <scope>NUCLEOTIDE SEQUENCE [LARGE SCALE GENOMIC DNA]</scope>
    <source>
        <strain evidence="3">EC2010</strain>
        <tissue evidence="3">Whole organism of an adult</tissue>
    </source>
</reference>
<gene>
    <name evidence="3" type="ORF">EGW08_023131</name>
</gene>
<protein>
    <recommendedName>
        <fullName evidence="2">CCHC-type domain-containing protein</fullName>
    </recommendedName>
</protein>
<keyword evidence="4" id="KW-1185">Reference proteome</keyword>
<evidence type="ECO:0000256" key="1">
    <source>
        <dbReference type="PROSITE-ProRule" id="PRU00047"/>
    </source>
</evidence>
<dbReference type="Pfam" id="PF00098">
    <property type="entry name" value="zf-CCHC"/>
    <property type="match status" value="1"/>
</dbReference>
<dbReference type="SUPFAM" id="SSF57756">
    <property type="entry name" value="Retrovirus zinc finger-like domains"/>
    <property type="match status" value="1"/>
</dbReference>
<evidence type="ECO:0000313" key="3">
    <source>
        <dbReference type="EMBL" id="RUS69106.1"/>
    </source>
</evidence>
<dbReference type="GO" id="GO:0008270">
    <property type="term" value="F:zinc ion binding"/>
    <property type="evidence" value="ECO:0007669"/>
    <property type="project" value="UniProtKB-KW"/>
</dbReference>
<dbReference type="InterPro" id="IPR001878">
    <property type="entry name" value="Znf_CCHC"/>
</dbReference>
<evidence type="ECO:0000313" key="4">
    <source>
        <dbReference type="Proteomes" id="UP000271974"/>
    </source>
</evidence>
<dbReference type="EMBL" id="RQTK01001832">
    <property type="protein sequence ID" value="RUS69106.1"/>
    <property type="molecule type" value="Genomic_DNA"/>
</dbReference>
<dbReference type="PROSITE" id="PS50158">
    <property type="entry name" value="ZF_CCHC"/>
    <property type="match status" value="1"/>
</dbReference>